<evidence type="ECO:0000256" key="5">
    <source>
        <dbReference type="ARBA" id="ARBA00024226"/>
    </source>
</evidence>
<evidence type="ECO:0000256" key="3">
    <source>
        <dbReference type="ARBA" id="ARBA00023002"/>
    </source>
</evidence>
<dbReference type="STRING" id="1325335.GCA_001418025_02023"/>
<evidence type="ECO:0000313" key="13">
    <source>
        <dbReference type="EMBL" id="CUA80711.1"/>
    </source>
</evidence>
<gene>
    <name evidence="13" type="ORF">Ga0061060_11346</name>
</gene>
<dbReference type="Pfam" id="PF00171">
    <property type="entry name" value="Aldedh"/>
    <property type="match status" value="1"/>
</dbReference>
<dbReference type="RefSeq" id="WP_055441614.1">
    <property type="nucleotide sequence ID" value="NZ_BAABDZ010000007.1"/>
</dbReference>
<dbReference type="EMBL" id="CYGZ01000013">
    <property type="protein sequence ID" value="CUA80711.1"/>
    <property type="molecule type" value="Genomic_DNA"/>
</dbReference>
<dbReference type="InterPro" id="IPR016160">
    <property type="entry name" value="Ald_DH_CS_CYS"/>
</dbReference>
<dbReference type="AlphaFoldDB" id="A0A0K6GQD5"/>
<proteinExistence type="inferred from homology"/>
<dbReference type="InterPro" id="IPR029510">
    <property type="entry name" value="Ald_DH_CS_GLU"/>
</dbReference>
<dbReference type="Gene3D" id="3.40.309.10">
    <property type="entry name" value="Aldehyde Dehydrogenase, Chain A, domain 2"/>
    <property type="match status" value="1"/>
</dbReference>
<evidence type="ECO:0000256" key="10">
    <source>
        <dbReference type="PROSITE-ProRule" id="PRU10007"/>
    </source>
</evidence>
<dbReference type="PANTHER" id="PTHR43521:SF1">
    <property type="entry name" value="ALPHA-AMINOADIPIC SEMIALDEHYDE DEHYDROGENASE"/>
    <property type="match status" value="1"/>
</dbReference>
<sequence>MKVLNYIDGRWMPSISEQFVPIINPANGESIGEVTISNEQDVEQAVLAAKRAQKTWAFVPAPKRAEVLYKVGMLLQERKEQIARLLTMEMGKVIEEARGEVQEGIDMAFYMAGEGRRLFGDTTPSELPNKFAMSVRAPIGVVGLITPWNFPIAIATWKSFPAIVTGNAVVWKPALETPMMAQQLAQIFEQAGLPNGVFNVVHGRGSIVGEAVVKHPNVKVISFTGSNEVGKRIAETCGRQLKKVSLEMGGKNAIIVMDDADISLAVEAIIWSAFGTSGQRCTACSRIIVHERVKQQLEERLLAAMNTLTVGNGLEEGVKVGPVINQEALQKIHHYVQIGKNEGATLLAGGYIMQGDQYKGGFYYAPTLFTNVTPTMTIAREEIFGPVASIICVRSLEEAIEVNNSVDYGLSSAIFTRDIHRAFTAMRDFDTGIVYVNAGTTGAEIHLPFGGTKGTGNGHRDSGVAALDVFTEWKSIYVDYSGKLQRAQIDV</sequence>
<keyword evidence="4" id="KW-0520">NAD</keyword>
<evidence type="ECO:0000256" key="4">
    <source>
        <dbReference type="ARBA" id="ARBA00023027"/>
    </source>
</evidence>
<dbReference type="FunFam" id="3.40.605.10:FF:000007">
    <property type="entry name" value="NAD/NADP-dependent betaine aldehyde dehydrogenase"/>
    <property type="match status" value="1"/>
</dbReference>
<evidence type="ECO:0000256" key="1">
    <source>
        <dbReference type="ARBA" id="ARBA00009986"/>
    </source>
</evidence>
<evidence type="ECO:0000259" key="12">
    <source>
        <dbReference type="Pfam" id="PF00171"/>
    </source>
</evidence>
<evidence type="ECO:0000313" key="14">
    <source>
        <dbReference type="Proteomes" id="UP000182738"/>
    </source>
</evidence>
<evidence type="ECO:0000256" key="9">
    <source>
        <dbReference type="ARBA" id="ARBA00067277"/>
    </source>
</evidence>
<dbReference type="InterPro" id="IPR044638">
    <property type="entry name" value="ALDH7A1-like"/>
</dbReference>
<organism evidence="13 14">
    <name type="scientific">Anoxybacillus suryakundensis</name>
    <dbReference type="NCBI Taxonomy" id="1325335"/>
    <lineage>
        <taxon>Bacteria</taxon>
        <taxon>Bacillati</taxon>
        <taxon>Bacillota</taxon>
        <taxon>Bacilli</taxon>
        <taxon>Bacillales</taxon>
        <taxon>Anoxybacillaceae</taxon>
        <taxon>Anoxybacillus</taxon>
    </lineage>
</organism>
<evidence type="ECO:0000256" key="11">
    <source>
        <dbReference type="RuleBase" id="RU003345"/>
    </source>
</evidence>
<comment type="subunit">
    <text evidence="2">Homotetramer.</text>
</comment>
<accession>A0A0K6GQD5</accession>
<dbReference type="InterPro" id="IPR016161">
    <property type="entry name" value="Ald_DH/histidinol_DH"/>
</dbReference>
<dbReference type="Gene3D" id="3.40.605.10">
    <property type="entry name" value="Aldehyde Dehydrogenase, Chain A, domain 1"/>
    <property type="match status" value="1"/>
</dbReference>
<name>A0A0K6GQD5_9BACL</name>
<dbReference type="EC" id="1.2.1.97" evidence="8"/>
<dbReference type="InterPro" id="IPR016162">
    <property type="entry name" value="Ald_DH_N"/>
</dbReference>
<dbReference type="CDD" id="cd07131">
    <property type="entry name" value="ALDH_AldH-CAJ73105"/>
    <property type="match status" value="1"/>
</dbReference>
<dbReference type="FunFam" id="3.40.309.10:FF:000009">
    <property type="entry name" value="Aldehyde dehydrogenase A"/>
    <property type="match status" value="1"/>
</dbReference>
<dbReference type="InterPro" id="IPR016163">
    <property type="entry name" value="Ald_DH_C"/>
</dbReference>
<dbReference type="GO" id="GO:0004029">
    <property type="term" value="F:aldehyde dehydrogenase (NAD+) activity"/>
    <property type="evidence" value="ECO:0007669"/>
    <property type="project" value="UniProtKB-EC"/>
</dbReference>
<comment type="catalytic activity">
    <reaction evidence="6">
        <text>(2S)-3-sulfolactaldehyde + NAD(+) + H2O = (2S)-3-sulfolactate + NADH + 2 H(+)</text>
        <dbReference type="Rhea" id="RHEA:47932"/>
        <dbReference type="ChEBI" id="CHEBI:15377"/>
        <dbReference type="ChEBI" id="CHEBI:15378"/>
        <dbReference type="ChEBI" id="CHEBI:57540"/>
        <dbReference type="ChEBI" id="CHEBI:57945"/>
        <dbReference type="ChEBI" id="CHEBI:61289"/>
        <dbReference type="ChEBI" id="CHEBI:90109"/>
        <dbReference type="EC" id="1.2.1.97"/>
    </reaction>
    <physiologicalReaction direction="left-to-right" evidence="6">
        <dbReference type="Rhea" id="RHEA:47933"/>
    </physiologicalReaction>
</comment>
<dbReference type="Proteomes" id="UP000182738">
    <property type="component" value="Unassembled WGS sequence"/>
</dbReference>
<keyword evidence="3 11" id="KW-0560">Oxidoreductase</keyword>
<protein>
    <recommendedName>
        <fullName evidence="9">3-sulfolactaldehyde dehydrogenase</fullName>
        <ecNumber evidence="5">1.2.1.3</ecNumber>
        <ecNumber evidence="8">1.2.1.97</ecNumber>
    </recommendedName>
</protein>
<evidence type="ECO:0000256" key="8">
    <source>
        <dbReference type="ARBA" id="ARBA00066984"/>
    </source>
</evidence>
<dbReference type="PROSITE" id="PS00687">
    <property type="entry name" value="ALDEHYDE_DEHYDR_GLU"/>
    <property type="match status" value="1"/>
</dbReference>
<dbReference type="OrthoDB" id="9762913at2"/>
<dbReference type="EC" id="1.2.1.3" evidence="5"/>
<feature type="domain" description="Aldehyde dehydrogenase" evidence="12">
    <location>
        <begin position="11"/>
        <end position="476"/>
    </location>
</feature>
<feature type="active site" evidence="10">
    <location>
        <position position="247"/>
    </location>
</feature>
<evidence type="ECO:0000256" key="6">
    <source>
        <dbReference type="ARBA" id="ARBA00050326"/>
    </source>
</evidence>
<evidence type="ECO:0000256" key="2">
    <source>
        <dbReference type="ARBA" id="ARBA00011881"/>
    </source>
</evidence>
<reference evidence="14" key="1">
    <citation type="submission" date="2015-08" db="EMBL/GenBank/DDBJ databases">
        <authorList>
            <person name="Varghese N."/>
        </authorList>
    </citation>
    <scope>NUCLEOTIDE SEQUENCE [LARGE SCALE GENOMIC DNA]</scope>
    <source>
        <strain evidence="14">DSM 27374</strain>
    </source>
</reference>
<comment type="function">
    <text evidence="7">Part of the sulfo-TAL (or sulfo-SFT) pathway, a D-sulfoquinovose degradation pathway that produces sulfolactate (SL). Catalyzes the oxidation of 3-sulfolactaldehyde (SLA) to sulfolactate (SL).</text>
</comment>
<evidence type="ECO:0000256" key="7">
    <source>
        <dbReference type="ARBA" id="ARBA00054572"/>
    </source>
</evidence>
<dbReference type="PROSITE" id="PS00070">
    <property type="entry name" value="ALDEHYDE_DEHYDR_CYS"/>
    <property type="match status" value="1"/>
</dbReference>
<dbReference type="SUPFAM" id="SSF53720">
    <property type="entry name" value="ALDH-like"/>
    <property type="match status" value="1"/>
</dbReference>
<comment type="similarity">
    <text evidence="1 11">Belongs to the aldehyde dehydrogenase family.</text>
</comment>
<dbReference type="PANTHER" id="PTHR43521">
    <property type="entry name" value="ALPHA-AMINOADIPIC SEMIALDEHYDE DEHYDROGENASE"/>
    <property type="match status" value="1"/>
</dbReference>
<dbReference type="InterPro" id="IPR015590">
    <property type="entry name" value="Aldehyde_DH_dom"/>
</dbReference>
<keyword evidence="14" id="KW-1185">Reference proteome</keyword>